<gene>
    <name evidence="1" type="ORF">ACFFIX_13395</name>
</gene>
<accession>A0ABV6GFH5</accession>
<dbReference type="InterPro" id="IPR015231">
    <property type="entry name" value="DUF1934"/>
</dbReference>
<keyword evidence="2" id="KW-1185">Reference proteome</keyword>
<organism evidence="1 2">
    <name type="scientific">Metabacillus herbersteinensis</name>
    <dbReference type="NCBI Taxonomy" id="283816"/>
    <lineage>
        <taxon>Bacteria</taxon>
        <taxon>Bacillati</taxon>
        <taxon>Bacillota</taxon>
        <taxon>Bacilli</taxon>
        <taxon>Bacillales</taxon>
        <taxon>Bacillaceae</taxon>
        <taxon>Metabacillus</taxon>
    </lineage>
</organism>
<sequence>MATSTPIHIKVISEIQQLNDPDKEKIEFQTVGEYYIKENKTYIRYDEEHELGFVKTTLKMSENEVMVMRSGAVTMKQRFSENQLTATDYTTPFGKLQLVTHTKSIKVEKDQQKLQGFIRVIYELEIGENEKHLHTLFIAFKEDIK</sequence>
<evidence type="ECO:0000313" key="1">
    <source>
        <dbReference type="EMBL" id="MFC0272430.1"/>
    </source>
</evidence>
<name>A0ABV6GFH5_9BACI</name>
<reference evidence="1 2" key="1">
    <citation type="submission" date="2024-09" db="EMBL/GenBank/DDBJ databases">
        <authorList>
            <person name="Sun Q."/>
            <person name="Mori K."/>
        </authorList>
    </citation>
    <scope>NUCLEOTIDE SEQUENCE [LARGE SCALE GENOMIC DNA]</scope>
    <source>
        <strain evidence="1 2">CCM 7228</strain>
    </source>
</reference>
<dbReference type="EMBL" id="JBHLVO010000010">
    <property type="protein sequence ID" value="MFC0272430.1"/>
    <property type="molecule type" value="Genomic_DNA"/>
</dbReference>
<proteinExistence type="predicted"/>
<dbReference type="Pfam" id="PF09148">
    <property type="entry name" value="DUF1934"/>
    <property type="match status" value="1"/>
</dbReference>
<protein>
    <submittedName>
        <fullName evidence="1">DUF1934 domain-containing protein</fullName>
    </submittedName>
</protein>
<dbReference type="RefSeq" id="WP_378934715.1">
    <property type="nucleotide sequence ID" value="NZ_JBHLVO010000010.1"/>
</dbReference>
<dbReference type="InterPro" id="IPR012674">
    <property type="entry name" value="Calycin"/>
</dbReference>
<dbReference type="SUPFAM" id="SSF50814">
    <property type="entry name" value="Lipocalins"/>
    <property type="match status" value="1"/>
</dbReference>
<dbReference type="Proteomes" id="UP001589854">
    <property type="component" value="Unassembled WGS sequence"/>
</dbReference>
<evidence type="ECO:0000313" key="2">
    <source>
        <dbReference type="Proteomes" id="UP001589854"/>
    </source>
</evidence>
<dbReference type="Gene3D" id="2.40.128.20">
    <property type="match status" value="1"/>
</dbReference>
<comment type="caution">
    <text evidence="1">The sequence shown here is derived from an EMBL/GenBank/DDBJ whole genome shotgun (WGS) entry which is preliminary data.</text>
</comment>